<dbReference type="Pfam" id="PF00665">
    <property type="entry name" value="rve"/>
    <property type="match status" value="1"/>
</dbReference>
<dbReference type="RefSeq" id="XP_026540268.1">
    <property type="nucleotide sequence ID" value="XM_026684483.1"/>
</dbReference>
<name>A0A6J1VI43_9SAUR</name>
<dbReference type="AlphaFoldDB" id="A0A6J1VI43"/>
<dbReference type="Gene3D" id="3.30.420.10">
    <property type="entry name" value="Ribonuclease H-like superfamily/Ribonuclease H"/>
    <property type="match status" value="1"/>
</dbReference>
<dbReference type="InterPro" id="IPR050951">
    <property type="entry name" value="Retrovirus_Pol_polyprotein"/>
</dbReference>
<keyword evidence="3" id="KW-1185">Reference proteome</keyword>
<protein>
    <recommendedName>
        <fullName evidence="1">Gypsy retrotransposon integrase-like protein 1</fullName>
    </recommendedName>
</protein>
<evidence type="ECO:0000313" key="4">
    <source>
        <dbReference type="RefSeq" id="XP_026540268.1"/>
    </source>
</evidence>
<sequence length="358" mass="40295">MPESLLGLEWFAPLGIGVTGINSVTETDWEESLMKEFQDVFDGKLGKYQGTPISFNLNPNIAPLPITASDIVKETAKDTQMARILNWGCILWGDRVVIPERLQEKVLCMLHEGHPGIVKMKSLARSYVWWPGMDKDIETWVGTCTKCQKSRPTPPPAPILNWETPRGPWSRIHIDFAGPTKGYTFLIIVDAYSNWLEVSVMHSTTTEAVVKQLRKLFATHGLLDLLVSDNGPQFTALSFEKFLAEQGIRHVLTAPAHPATNGRAERMVQYTKEALDKLDTGDIQDKIDKMLTIQRIIPSTSTNKSPAELLMGRKLRSHLDRLHPTYNPEKPPDFSTSAIPLIISPRNVTYTFQKDYSE</sequence>
<dbReference type="Pfam" id="PF17921">
    <property type="entry name" value="Integrase_H2C2"/>
    <property type="match status" value="1"/>
</dbReference>
<dbReference type="InterPro" id="IPR036397">
    <property type="entry name" value="RNaseH_sf"/>
</dbReference>
<accession>A0A6J1VI43</accession>
<dbReference type="Gene3D" id="1.10.340.70">
    <property type="match status" value="1"/>
</dbReference>
<dbReference type="PROSITE" id="PS50994">
    <property type="entry name" value="INTEGRASE"/>
    <property type="match status" value="1"/>
</dbReference>
<gene>
    <name evidence="4" type="primary">LOC113423199</name>
</gene>
<dbReference type="Proteomes" id="UP000504612">
    <property type="component" value="Unplaced"/>
</dbReference>
<feature type="domain" description="Integrase catalytic" evidence="2">
    <location>
        <begin position="164"/>
        <end position="348"/>
    </location>
</feature>
<dbReference type="FunFam" id="1.10.340.70:FF:000003">
    <property type="entry name" value="Protein CBG25708"/>
    <property type="match status" value="1"/>
</dbReference>
<dbReference type="KEGG" id="nss:113423199"/>
<evidence type="ECO:0000256" key="1">
    <source>
        <dbReference type="ARBA" id="ARBA00039658"/>
    </source>
</evidence>
<evidence type="ECO:0000313" key="3">
    <source>
        <dbReference type="Proteomes" id="UP000504612"/>
    </source>
</evidence>
<organism evidence="3 4">
    <name type="scientific">Notechis scutatus</name>
    <name type="common">mainland tiger snake</name>
    <dbReference type="NCBI Taxonomy" id="8663"/>
    <lineage>
        <taxon>Eukaryota</taxon>
        <taxon>Metazoa</taxon>
        <taxon>Chordata</taxon>
        <taxon>Craniata</taxon>
        <taxon>Vertebrata</taxon>
        <taxon>Euteleostomi</taxon>
        <taxon>Lepidosauria</taxon>
        <taxon>Squamata</taxon>
        <taxon>Bifurcata</taxon>
        <taxon>Unidentata</taxon>
        <taxon>Episquamata</taxon>
        <taxon>Toxicofera</taxon>
        <taxon>Serpentes</taxon>
        <taxon>Colubroidea</taxon>
        <taxon>Elapidae</taxon>
        <taxon>Hydrophiinae</taxon>
        <taxon>Notechis</taxon>
    </lineage>
</organism>
<evidence type="ECO:0000259" key="2">
    <source>
        <dbReference type="PROSITE" id="PS50994"/>
    </source>
</evidence>
<proteinExistence type="predicted"/>
<dbReference type="FunFam" id="3.30.420.10:FF:000063">
    <property type="entry name" value="Retrovirus-related Pol polyprotein from transposon 297-like Protein"/>
    <property type="match status" value="1"/>
</dbReference>
<reference evidence="4" key="1">
    <citation type="submission" date="2025-08" db="UniProtKB">
        <authorList>
            <consortium name="RefSeq"/>
        </authorList>
    </citation>
    <scope>IDENTIFICATION</scope>
</reference>
<dbReference type="GO" id="GO:0003676">
    <property type="term" value="F:nucleic acid binding"/>
    <property type="evidence" value="ECO:0007669"/>
    <property type="project" value="InterPro"/>
</dbReference>
<dbReference type="PANTHER" id="PTHR37984:SF12">
    <property type="entry name" value="RIBONUCLEASE H"/>
    <property type="match status" value="1"/>
</dbReference>
<dbReference type="InterPro" id="IPR001584">
    <property type="entry name" value="Integrase_cat-core"/>
</dbReference>
<dbReference type="GO" id="GO:0015074">
    <property type="term" value="P:DNA integration"/>
    <property type="evidence" value="ECO:0007669"/>
    <property type="project" value="InterPro"/>
</dbReference>
<dbReference type="InterPro" id="IPR012337">
    <property type="entry name" value="RNaseH-like_sf"/>
</dbReference>
<dbReference type="SUPFAM" id="SSF53098">
    <property type="entry name" value="Ribonuclease H-like"/>
    <property type="match status" value="1"/>
</dbReference>
<dbReference type="PANTHER" id="PTHR37984">
    <property type="entry name" value="PROTEIN CBG26694"/>
    <property type="match status" value="1"/>
</dbReference>
<dbReference type="InterPro" id="IPR041588">
    <property type="entry name" value="Integrase_H2C2"/>
</dbReference>
<dbReference type="GeneID" id="113423199"/>